<evidence type="ECO:0000313" key="3">
    <source>
        <dbReference type="Proteomes" id="UP000325081"/>
    </source>
</evidence>
<proteinExistence type="predicted"/>
<name>A0A5A7Q487_STRAF</name>
<keyword evidence="1" id="KW-1133">Transmembrane helix</keyword>
<organism evidence="2 3">
    <name type="scientific">Striga asiatica</name>
    <name type="common">Asiatic witchweed</name>
    <name type="synonym">Buchnera asiatica</name>
    <dbReference type="NCBI Taxonomy" id="4170"/>
    <lineage>
        <taxon>Eukaryota</taxon>
        <taxon>Viridiplantae</taxon>
        <taxon>Streptophyta</taxon>
        <taxon>Embryophyta</taxon>
        <taxon>Tracheophyta</taxon>
        <taxon>Spermatophyta</taxon>
        <taxon>Magnoliopsida</taxon>
        <taxon>eudicotyledons</taxon>
        <taxon>Gunneridae</taxon>
        <taxon>Pentapetalae</taxon>
        <taxon>asterids</taxon>
        <taxon>lamiids</taxon>
        <taxon>Lamiales</taxon>
        <taxon>Orobanchaceae</taxon>
        <taxon>Buchnereae</taxon>
        <taxon>Striga</taxon>
    </lineage>
</organism>
<keyword evidence="1" id="KW-0472">Membrane</keyword>
<evidence type="ECO:0000313" key="2">
    <source>
        <dbReference type="EMBL" id="GER39959.1"/>
    </source>
</evidence>
<dbReference type="Proteomes" id="UP000325081">
    <property type="component" value="Unassembled WGS sequence"/>
</dbReference>
<keyword evidence="1" id="KW-0812">Transmembrane</keyword>
<feature type="transmembrane region" description="Helical" evidence="1">
    <location>
        <begin position="83"/>
        <end position="101"/>
    </location>
</feature>
<evidence type="ECO:0000256" key="1">
    <source>
        <dbReference type="SAM" id="Phobius"/>
    </source>
</evidence>
<reference evidence="3" key="1">
    <citation type="journal article" date="2019" name="Curr. Biol.">
        <title>Genome Sequence of Striga asiatica Provides Insight into the Evolution of Plant Parasitism.</title>
        <authorList>
            <person name="Yoshida S."/>
            <person name="Kim S."/>
            <person name="Wafula E.K."/>
            <person name="Tanskanen J."/>
            <person name="Kim Y.M."/>
            <person name="Honaas L."/>
            <person name="Yang Z."/>
            <person name="Spallek T."/>
            <person name="Conn C.E."/>
            <person name="Ichihashi Y."/>
            <person name="Cheong K."/>
            <person name="Cui S."/>
            <person name="Der J.P."/>
            <person name="Gundlach H."/>
            <person name="Jiao Y."/>
            <person name="Hori C."/>
            <person name="Ishida J.K."/>
            <person name="Kasahara H."/>
            <person name="Kiba T."/>
            <person name="Kim M.S."/>
            <person name="Koo N."/>
            <person name="Laohavisit A."/>
            <person name="Lee Y.H."/>
            <person name="Lumba S."/>
            <person name="McCourt P."/>
            <person name="Mortimer J.C."/>
            <person name="Mutuku J.M."/>
            <person name="Nomura T."/>
            <person name="Sasaki-Sekimoto Y."/>
            <person name="Seto Y."/>
            <person name="Wang Y."/>
            <person name="Wakatake T."/>
            <person name="Sakakibara H."/>
            <person name="Demura T."/>
            <person name="Yamaguchi S."/>
            <person name="Yoneyama K."/>
            <person name="Manabe R.I."/>
            <person name="Nelson D.C."/>
            <person name="Schulman A.H."/>
            <person name="Timko M.P."/>
            <person name="dePamphilis C.W."/>
            <person name="Choi D."/>
            <person name="Shirasu K."/>
        </authorList>
    </citation>
    <scope>NUCLEOTIDE SEQUENCE [LARGE SCALE GENOMIC DNA]</scope>
    <source>
        <strain evidence="3">cv. UVA1</strain>
    </source>
</reference>
<gene>
    <name evidence="2" type="ORF">STAS_16602</name>
</gene>
<protein>
    <submittedName>
        <fullName evidence="2">Uncharacterized protein</fullName>
    </submittedName>
</protein>
<accession>A0A5A7Q487</accession>
<dbReference type="EMBL" id="BKCP01005794">
    <property type="protein sequence ID" value="GER39959.1"/>
    <property type="molecule type" value="Genomic_DNA"/>
</dbReference>
<dbReference type="AlphaFoldDB" id="A0A5A7Q487"/>
<comment type="caution">
    <text evidence="2">The sequence shown here is derived from an EMBL/GenBank/DDBJ whole genome shotgun (WGS) entry which is preliminary data.</text>
</comment>
<keyword evidence="3" id="KW-1185">Reference proteome</keyword>
<sequence length="284" mass="30499">MESAGIHGAGMMIYIAYRLNTGRLHTVTVEIPRKGRVFIDTLLVIVCIWLESALTDVWSLVVVLAGMLHLICISHLFVIFENLGVFDCLASAISSAIYVMVEKDQKKKTPCRLVISFFCCLPMVCMKHASDSYLWRSNPAEAAEARRRAVSQAVNQAIAAVYLKLSEVASRPFNSAMTAASNTRVATNNAKQAADNTLASAKLAQEAMDKVVAAVAGGSPDLVAAVREAGDAVRDVEKNAQDSVRGAVIAVREAHQSEENTNSACGTYARIENGDIDIATLLGP</sequence>